<dbReference type="Proteomes" id="UP001281147">
    <property type="component" value="Unassembled WGS sequence"/>
</dbReference>
<sequence>MSLTTSPILGALTTTWTPPTPCLSTVTFNPQAIWAPDIKGTSSLSPAVLLGATGQAADLVCYPPAFTQNHVYSPGICPNGWTSACEPTAGSGGLMLPKPTTAVQCCPSGLSCSDYIWCRGEPASTDRPVWSLWTDKFGIEGAMTTTNFPTLSVLAKAIIVAYESGDDKVFASAERKASSEAGRTQDFTTVTVGVSTSSSGSQEPRLSGSAIAGIAIGSLCGGILLATVITFLALRFCMGYRRMNVAAHRGRSTDNLVQELGSGQANEMHWHPKAVELPSATQDRSSFKAELASPLREEDKP</sequence>
<evidence type="ECO:0000313" key="2">
    <source>
        <dbReference type="Proteomes" id="UP001281147"/>
    </source>
</evidence>
<accession>A0ACC3NRL2</accession>
<evidence type="ECO:0000313" key="1">
    <source>
        <dbReference type="EMBL" id="KAK3721128.1"/>
    </source>
</evidence>
<name>A0ACC3NRL2_9PEZI</name>
<organism evidence="1 2">
    <name type="scientific">Vermiconidia calcicola</name>
    <dbReference type="NCBI Taxonomy" id="1690605"/>
    <lineage>
        <taxon>Eukaryota</taxon>
        <taxon>Fungi</taxon>
        <taxon>Dikarya</taxon>
        <taxon>Ascomycota</taxon>
        <taxon>Pezizomycotina</taxon>
        <taxon>Dothideomycetes</taxon>
        <taxon>Dothideomycetidae</taxon>
        <taxon>Mycosphaerellales</taxon>
        <taxon>Extremaceae</taxon>
        <taxon>Vermiconidia</taxon>
    </lineage>
</organism>
<gene>
    <name evidence="1" type="ORF">LTR37_003418</name>
</gene>
<reference evidence="1" key="1">
    <citation type="submission" date="2023-07" db="EMBL/GenBank/DDBJ databases">
        <title>Black Yeasts Isolated from many extreme environments.</title>
        <authorList>
            <person name="Coleine C."/>
            <person name="Stajich J.E."/>
            <person name="Selbmann L."/>
        </authorList>
    </citation>
    <scope>NUCLEOTIDE SEQUENCE</scope>
    <source>
        <strain evidence="1">CCFEE 5714</strain>
    </source>
</reference>
<protein>
    <submittedName>
        <fullName evidence="1">Uncharacterized protein</fullName>
    </submittedName>
</protein>
<comment type="caution">
    <text evidence="1">The sequence shown here is derived from an EMBL/GenBank/DDBJ whole genome shotgun (WGS) entry which is preliminary data.</text>
</comment>
<proteinExistence type="predicted"/>
<dbReference type="EMBL" id="JAUTXU010000019">
    <property type="protein sequence ID" value="KAK3721128.1"/>
    <property type="molecule type" value="Genomic_DNA"/>
</dbReference>
<keyword evidence="2" id="KW-1185">Reference proteome</keyword>